<evidence type="ECO:0000313" key="2">
    <source>
        <dbReference type="Proteomes" id="UP000017429"/>
    </source>
</evidence>
<dbReference type="PROSITE" id="PS50880">
    <property type="entry name" value="TOPRIM"/>
    <property type="match status" value="1"/>
</dbReference>
<reference evidence="1" key="3">
    <citation type="submission" date="2022-06" db="EMBL/GenBank/DDBJ databases">
        <title>Resources to Facilitate Use of the Altered Schaedler Flora (ASF) Mouse Model to Study Microbiome Function.</title>
        <authorList>
            <person name="Proctor A."/>
            <person name="Parvinroo S."/>
            <person name="Richie T."/>
            <person name="Jia X."/>
            <person name="Lee S.T.M."/>
            <person name="Karp P.D."/>
            <person name="Paley S."/>
            <person name="Kostic A.D."/>
            <person name="Pierre J.F."/>
            <person name="Wannemuehler M.J."/>
            <person name="Phillips G.J."/>
        </authorList>
    </citation>
    <scope>NUCLEOTIDE SEQUENCE</scope>
    <source>
        <strain evidence="1">ASF457</strain>
    </source>
</reference>
<proteinExistence type="predicted"/>
<dbReference type="GO" id="GO:0003697">
    <property type="term" value="F:single-stranded DNA binding"/>
    <property type="evidence" value="ECO:0007669"/>
    <property type="project" value="InterPro"/>
</dbReference>
<dbReference type="eggNOG" id="COG4227">
    <property type="taxonomic scope" value="Bacteria"/>
</dbReference>
<evidence type="ECO:0000313" key="1">
    <source>
        <dbReference type="EMBL" id="USF24548.1"/>
    </source>
</evidence>
<dbReference type="InterPro" id="IPR034154">
    <property type="entry name" value="TOPRIM_DnaG/twinkle"/>
</dbReference>
<organism evidence="1 2">
    <name type="scientific">Mucispirillum schaedleri ASF457</name>
    <dbReference type="NCBI Taxonomy" id="1379858"/>
    <lineage>
        <taxon>Bacteria</taxon>
        <taxon>Pseudomonadati</taxon>
        <taxon>Deferribacterota</taxon>
        <taxon>Deferribacteres</taxon>
        <taxon>Deferribacterales</taxon>
        <taxon>Mucispirillaceae</taxon>
        <taxon>Mucispirillum</taxon>
    </lineage>
</organism>
<dbReference type="InterPro" id="IPR013610">
    <property type="entry name" value="ArdC_N"/>
</dbReference>
<accession>V2QAV8</accession>
<dbReference type="AlphaFoldDB" id="V2QAV8"/>
<dbReference type="EMBL" id="CP097562">
    <property type="protein sequence ID" value="USF24548.1"/>
    <property type="molecule type" value="Genomic_DNA"/>
</dbReference>
<keyword evidence="2" id="KW-1185">Reference proteome</keyword>
<dbReference type="eggNOG" id="COG4643">
    <property type="taxonomic scope" value="Bacteria"/>
</dbReference>
<protein>
    <submittedName>
        <fullName evidence="1">Uncharacterized protein</fullName>
    </submittedName>
</protein>
<reference evidence="1" key="2">
    <citation type="submission" date="2022-05" db="EMBL/GenBank/DDBJ databases">
        <authorList>
            <person name="Proctor A.L."/>
            <person name="Phillips G.J."/>
            <person name="Wannemuehler M.J."/>
        </authorList>
    </citation>
    <scope>NUCLEOTIDE SEQUENCE</scope>
    <source>
        <strain evidence="1">ASF457</strain>
    </source>
</reference>
<gene>
    <name evidence="1" type="ORF">N508_001636</name>
</gene>
<reference evidence="1" key="1">
    <citation type="journal article" date="2014" name="Genome Announc.">
        <title>Draft genome sequences of the altered schaedler flora, a defined bacterial community from gnotobiotic mice.</title>
        <authorList>
            <person name="Wannemuehler M.J."/>
            <person name="Overstreet A.M."/>
            <person name="Ward D.V."/>
            <person name="Phillips G.J."/>
        </authorList>
    </citation>
    <scope>NUCLEOTIDE SEQUENCE</scope>
    <source>
        <strain evidence="1">ASF457</strain>
    </source>
</reference>
<dbReference type="CDD" id="cd01029">
    <property type="entry name" value="TOPRIM_primases"/>
    <property type="match status" value="1"/>
</dbReference>
<sequence length="922" mass="105576">MSKTNKYYELANKFADLIEKNEAPWQKSWSSNGFLPFNIKTGKEYNGMNMLNLIDIATDRGYEDARWLTFLQAAEQNAKVRAGEKGTPIMYLQTTETRKEIDKETGEEIVVTEKLEKPRAVWSVVFNAEQCEGLPAYEPKKIDFNPIEKAEEILNNSGAKIKHKAQDRAYYSPVTDTITLPLKEQFVNSEEYYRTALHELGHWTGHSSRNNRNMSGTFGTESYAKEELVAEITSFLVGTQCGLGHEPDKNNIAYLKSWAKAIRDEPSFLYNAVKEADKAAKLILGNELILENDKEKGFFKDLVINFAWSEMDFGIKEDTILRGEEAYKFLDKLVKSDIEQNKIQERKLSGEDIDGDYYYKTRFAFSYKEYDTGRIRIDIGDYEFGGKEKVSDALEYIKMVPNDELLDFKKEEDRYLEYLQQVNTNEQTMEKETPEINVDKNNSVTYINVPKAEKDEAKSLGAKWDRNNMCWFVPADVNISLFEKWEKVNEQDLASRKEQMQQNKIAYKQEKKYILAVPYDEKDQAKTLGAEWDKDGKFWYCKNEEKEKFFKWDIKNIDNKVQYDMPLNIEEEFLDRIKSAGVLENTVIADGQKHRIAVDGDKDKEQSGFYVLHADGVANGYFMNNRTGEEIKWNSKEYGISQEEKAEMKALYQAKKAEREQQDKILTEKAEKAIYAKFMNKEAVSEHTYLSNKMIEPTKNIYAGQDSTITIPLFNIDGRLKSAQYIDENGEKRFAKNTNKVGAFHIVDGNISDLKSAKSIIITEGYATAASINEAVKEPELKVIAAMSANNLEHTVKAITNKYPEMNIIIAADNDLTNKVGNIGLNAANAVCDKYKNVTVTVPKINGKEVAGDFNDIVSKYGLSRDEALKNIQKSLQPVLKLDKTQKQEKEKNQIVVKDNSKGRVRTTKEGKIITVETFHSL</sequence>
<dbReference type="Pfam" id="PF18974">
    <property type="entry name" value="DUF5710"/>
    <property type="match status" value="2"/>
</dbReference>
<dbReference type="Proteomes" id="UP000017429">
    <property type="component" value="Chromosome"/>
</dbReference>
<dbReference type="Pfam" id="PF13362">
    <property type="entry name" value="Toprim_3"/>
    <property type="match status" value="1"/>
</dbReference>
<dbReference type="InterPro" id="IPR043764">
    <property type="entry name" value="DUF5710"/>
</dbReference>
<dbReference type="InterPro" id="IPR041459">
    <property type="entry name" value="MPTase-PolyVal"/>
</dbReference>
<dbReference type="Gene3D" id="3.40.1360.10">
    <property type="match status" value="1"/>
</dbReference>
<dbReference type="InterPro" id="IPR006171">
    <property type="entry name" value="TOPRIM_dom"/>
</dbReference>
<dbReference type="KEGG" id="msch:N508_001636"/>
<name>V2QAV8_9BACT</name>
<dbReference type="Pfam" id="PF08401">
    <property type="entry name" value="ArdcN"/>
    <property type="match status" value="1"/>
</dbReference>
<dbReference type="Pfam" id="PF18818">
    <property type="entry name" value="MPTase-PolyVal"/>
    <property type="match status" value="1"/>
</dbReference>
<dbReference type="RefSeq" id="WP_023275924.1">
    <property type="nucleotide sequence ID" value="NZ_CP097562.1"/>
</dbReference>